<reference evidence="1 2" key="1">
    <citation type="submission" date="2019-01" db="EMBL/GenBank/DDBJ databases">
        <authorList>
            <person name="Li J."/>
        </authorList>
    </citation>
    <scope>NUCLEOTIDE SEQUENCE [LARGE SCALE GENOMIC DNA]</scope>
    <source>
        <strain evidence="1 2">CCUG 35506</strain>
    </source>
</reference>
<dbReference type="RefSeq" id="WP_129231957.1">
    <property type="nucleotide sequence ID" value="NZ_SDPO01000003.1"/>
</dbReference>
<dbReference type="EMBL" id="SDPO01000003">
    <property type="protein sequence ID" value="RXZ47568.1"/>
    <property type="molecule type" value="Genomic_DNA"/>
</dbReference>
<dbReference type="AlphaFoldDB" id="A0A4Q2JNN7"/>
<evidence type="ECO:0000313" key="1">
    <source>
        <dbReference type="EMBL" id="RXZ47568.1"/>
    </source>
</evidence>
<gene>
    <name evidence="1" type="primary">pglZ</name>
    <name evidence="1" type="ORF">ESP57_13560</name>
</gene>
<sequence>MTATFAEFVLESVKAAGAFNPADEDAPAAILWPDPTQSWGPVVSLFRHSGVDILTLGDFSPESSQGPALWIRSKTVTAGDDKDPTIIYLPGIDRASLRALEDCPPTLRPIAELQFRSVWWSPSGDSEWTPVSYLRSAGIRVSSDDATAEALSIALSELSIVPFESLVARKYVDADYLNTLLVPDPVKSLLKWMDSEGEDQSGPKWKAFAGTCKQEFGIDPAKDGVLTAVARLGEREAKWAQVWARFSEAPSAYPRILARLRQARDSVFVTLHPDSWPQDNESAEAELSTALIAAASLGTSSEVRTRVASLEAAHADRRASIWAQLRQTPLANAIGYLATLADQTKSTASPKSVAEFREWYVTAGSAVDDLVLSAIASVPEGPRRAAVSGVIRATYRDWADAGARKWQDLLADEGTLSDTGLELGVGECALFVDGLRYDVGRRLERTLAEMGTAVELRSRLSPFPSMTSSGKPAVAPLASNPHGGSGFVPELGGKSMDAANLRTAMANNGVTAFAATEHGDTTGKGWTEAADLDALGHKVDLKMADHLDGEIAEIADRVHGLLEHGWTRVHVVTDHGWLLMPGGLPVVGIEMAKTVVKKSRCAQLGSHAGGIDQPEFPWTWDPSVRVAIPRGIAAFESGRVYDHGGVSPQETIIPYLIAGKVAPASFVRIEEATWKGMRCRISGEGLSPDLFSDMRLKPADAGTSIVAPKPWAPDGTSLLVADDALLGTSAHIVIINSAGVVIAQTTTTIGG</sequence>
<keyword evidence="2" id="KW-1185">Reference proteome</keyword>
<accession>A0A4Q2JNN7</accession>
<evidence type="ECO:0000313" key="2">
    <source>
        <dbReference type="Proteomes" id="UP000292935"/>
    </source>
</evidence>
<dbReference type="Proteomes" id="UP000292935">
    <property type="component" value="Unassembled WGS sequence"/>
</dbReference>
<protein>
    <submittedName>
        <fullName evidence="1">BREX-1 system phosphatase PglZ type B</fullName>
    </submittedName>
</protein>
<organism evidence="1 2">
    <name type="scientific">Agromyces fucosus</name>
    <dbReference type="NCBI Taxonomy" id="41985"/>
    <lineage>
        <taxon>Bacteria</taxon>
        <taxon>Bacillati</taxon>
        <taxon>Actinomycetota</taxon>
        <taxon>Actinomycetes</taxon>
        <taxon>Micrococcales</taxon>
        <taxon>Microbacteriaceae</taxon>
        <taxon>Agromyces</taxon>
    </lineage>
</organism>
<dbReference type="OrthoDB" id="9769734at2"/>
<dbReference type="NCBIfam" id="NF033450">
    <property type="entry name" value="BREX_PglZ_1_B"/>
    <property type="match status" value="1"/>
</dbReference>
<name>A0A4Q2JNN7_9MICO</name>
<proteinExistence type="predicted"/>
<comment type="caution">
    <text evidence="1">The sequence shown here is derived from an EMBL/GenBank/DDBJ whole genome shotgun (WGS) entry which is preliminary data.</text>
</comment>